<feature type="domain" description="CobN/magnesium chelatase" evidence="1">
    <location>
        <begin position="704"/>
        <end position="1105"/>
    </location>
</feature>
<organism evidence="2 3">
    <name type="scientific">Notoacmeibacter marinus</name>
    <dbReference type="NCBI Taxonomy" id="1876515"/>
    <lineage>
        <taxon>Bacteria</taxon>
        <taxon>Pseudomonadati</taxon>
        <taxon>Pseudomonadota</taxon>
        <taxon>Alphaproteobacteria</taxon>
        <taxon>Hyphomicrobiales</taxon>
        <taxon>Notoacmeibacteraceae</taxon>
        <taxon>Notoacmeibacter</taxon>
    </lineage>
</organism>
<dbReference type="InterPro" id="IPR003672">
    <property type="entry name" value="CobN/Mg_chltase"/>
</dbReference>
<gene>
    <name evidence="2" type="ORF">B7H23_10140</name>
</gene>
<dbReference type="Pfam" id="PF02514">
    <property type="entry name" value="CobN-Mg_chel"/>
    <property type="match status" value="2"/>
</dbReference>
<keyword evidence="3" id="KW-1185">Reference proteome</keyword>
<accession>A0A231UX66</accession>
<protein>
    <submittedName>
        <fullName evidence="2">Cobaltochelatase subunit CobN</fullName>
    </submittedName>
</protein>
<sequence>MHIPSISTASLDGSIEPLDLGQDAAEMVVLSFSDSDLRGIAAAQRRADEARPGGPGLRLASLRDLRHPMSVDLWIDAVAAKAKIVVVRILGGYDAWPYGCDLLAEIARQNDIALALLPGECSERDDKLTALSSLPADRLESLLAFFRQGGPDNMDRLRQAMAAFAETKDGAVSFSEAEPLPRMGFWSPHTGAVLSQYDILAAFDPAMPRVPILFYRSLLLADDAEPVAELFDALTERRFAPLPVFVPSLKDDKVAAFLEALVADTGPALLIATTGFAAALDSRVAQGDGRPATPLFERLDVPVLHAAIATTRREAWAAGDRGLGATDMAMHCVLPELDGRIMGEAIAFKALAEPDAAIQMALQQNMAEPSRIAALAERARRIVALQKTPRNERRIVVILPDYPGAEGREGYAVGLDVFSSALAILNDLAEAGYRVGDVPDAPRDLLARLRNAQFAQPGSAWKRALGDLPEPARQAVIGAWGEPDGTDLHLRHARFGNVTVCFAPDRGRASERRADYHDPALPPTHDLLAFGHWMRQTIAADAIVHLGAHGTLEWLPGKAVALSESCFPEIVTRQVPVVYPFIVSNPGEAAQAKRRIGAVTLGHLPPPLKTAGLTDDQAELERLVDEFVQADGMDPRRRERLRDLVLCKAEITGFDRIAGGDSTSDPDERLLSIDAWLCDLKEMAVKDGQHVYGRAETDAPDARRQAAASESARLIDALDGRFIPPGPAGSPDRGRHDVLPTGRNLTVIDPRTMPTPTAFEMGRAAAAEVLRYHLQKHGDWPKSLVMDLWASSSLRTGGEELAQALCLMGCRPVWDHASGRVTAVEVLPPALIGRPRVDVTFRLSGLFRDMFASQIELLHQAIRAVAERDEDAMENPLRASTHDGRTPSRIFGTAPGTYGAGVEDMLQKSDWNERETVGEAYLAATAFSFDAAGDASPASDAFRQRVASADLLVHTGDDKGRDLLEGNADAAHIGGFAAAAAALGKAVDLVCLDTTDPSRPKARDVAQAVARIVRGRATRRDYIDGQMRHGPRGASDFAETVDRLVAFAETTNTIDADLIEAVCDAYLHDERVRDFLMRENPAAARAIVRRLNDAIRRQLWQPRRNSTPALLAELLAQTDSQLGIESGTVSEAAE</sequence>
<evidence type="ECO:0000259" key="1">
    <source>
        <dbReference type="Pfam" id="PF02514"/>
    </source>
</evidence>
<dbReference type="CDD" id="cd10150">
    <property type="entry name" value="CobN_like"/>
    <property type="match status" value="1"/>
</dbReference>
<evidence type="ECO:0000313" key="2">
    <source>
        <dbReference type="EMBL" id="OXT00472.1"/>
    </source>
</evidence>
<proteinExistence type="predicted"/>
<dbReference type="AlphaFoldDB" id="A0A231UX66"/>
<dbReference type="RefSeq" id="WP_094077298.1">
    <property type="nucleotide sequence ID" value="NZ_NBYO01000002.1"/>
</dbReference>
<dbReference type="PANTHER" id="PTHR44119:SF4">
    <property type="entry name" value="AEROBIC COBALTOCHELATASE SUBUNIT COBN"/>
    <property type="match status" value="1"/>
</dbReference>
<reference evidence="3" key="1">
    <citation type="journal article" date="2017" name="Int. J. Syst. Evol. Microbiol.">
        <title>Notoacmeibacter marinus gen. nov., sp. nov., isolated from the gut of a limpet and proposal of Notoacmeibacteraceae fam. nov. in the order Rhizobiales of the class Alphaproteobacteria.</title>
        <authorList>
            <person name="Huang Z."/>
            <person name="Guo F."/>
            <person name="Lai Q."/>
        </authorList>
    </citation>
    <scope>NUCLEOTIDE SEQUENCE [LARGE SCALE GENOMIC DNA]</scope>
    <source>
        <strain evidence="3">XMTR2A4</strain>
    </source>
</reference>
<evidence type="ECO:0000313" key="3">
    <source>
        <dbReference type="Proteomes" id="UP000215405"/>
    </source>
</evidence>
<dbReference type="NCBIfam" id="NF008973">
    <property type="entry name" value="PRK12321.1"/>
    <property type="match status" value="1"/>
</dbReference>
<name>A0A231UX66_9HYPH</name>
<dbReference type="PANTHER" id="PTHR44119">
    <property type="entry name" value="MAGNESIUM-CHELATASE SUBUNIT CHLH, CHLOROPLASTIC"/>
    <property type="match status" value="1"/>
</dbReference>
<comment type="caution">
    <text evidence="2">The sequence shown here is derived from an EMBL/GenBank/DDBJ whole genome shotgun (WGS) entry which is preliminary data.</text>
</comment>
<dbReference type="Proteomes" id="UP000215405">
    <property type="component" value="Unassembled WGS sequence"/>
</dbReference>
<feature type="domain" description="CobN/magnesium chelatase" evidence="1">
    <location>
        <begin position="144"/>
        <end position="698"/>
    </location>
</feature>
<dbReference type="EMBL" id="NBYO01000002">
    <property type="protein sequence ID" value="OXT00472.1"/>
    <property type="molecule type" value="Genomic_DNA"/>
</dbReference>